<comment type="subcellular location">
    <subcellularLocation>
        <location evidence="1">Cell membrane</location>
        <topology evidence="1">Multi-pass membrane protein</topology>
    </subcellularLocation>
</comment>
<feature type="region of interest" description="Disordered" evidence="11">
    <location>
        <begin position="701"/>
        <end position="781"/>
    </location>
</feature>
<feature type="transmembrane region" description="Helical" evidence="12">
    <location>
        <begin position="978"/>
        <end position="1000"/>
    </location>
</feature>
<evidence type="ECO:0000313" key="14">
    <source>
        <dbReference type="EMBL" id="CAL1590482.1"/>
    </source>
</evidence>
<feature type="transmembrane region" description="Helical" evidence="12">
    <location>
        <begin position="889"/>
        <end position="907"/>
    </location>
</feature>
<accession>A0AAV2KQQ3</accession>
<evidence type="ECO:0000256" key="4">
    <source>
        <dbReference type="ARBA" id="ARBA00022729"/>
    </source>
</evidence>
<evidence type="ECO:0000256" key="10">
    <source>
        <dbReference type="ARBA" id="ARBA00023224"/>
    </source>
</evidence>
<evidence type="ECO:0000256" key="5">
    <source>
        <dbReference type="ARBA" id="ARBA00022989"/>
    </source>
</evidence>
<keyword evidence="2" id="KW-1003">Cell membrane</keyword>
<feature type="transmembrane region" description="Helical" evidence="12">
    <location>
        <begin position="646"/>
        <end position="671"/>
    </location>
</feature>
<feature type="compositionally biased region" description="Polar residues" evidence="11">
    <location>
        <begin position="1115"/>
        <end position="1133"/>
    </location>
</feature>
<evidence type="ECO:0000259" key="13">
    <source>
        <dbReference type="PROSITE" id="PS50259"/>
    </source>
</evidence>
<evidence type="ECO:0000256" key="7">
    <source>
        <dbReference type="ARBA" id="ARBA00023136"/>
    </source>
</evidence>
<dbReference type="SUPFAM" id="SSF53822">
    <property type="entry name" value="Periplasmic binding protein-like I"/>
    <property type="match status" value="1"/>
</dbReference>
<keyword evidence="10" id="KW-0807">Transducer</keyword>
<dbReference type="PROSITE" id="PS50259">
    <property type="entry name" value="G_PROTEIN_RECEP_F3_4"/>
    <property type="match status" value="1"/>
</dbReference>
<dbReference type="InterPro" id="IPR017978">
    <property type="entry name" value="GPCR_3_C"/>
</dbReference>
<dbReference type="PRINTS" id="PR00248">
    <property type="entry name" value="GPCRMGR"/>
</dbReference>
<evidence type="ECO:0000256" key="2">
    <source>
        <dbReference type="ARBA" id="ARBA00022475"/>
    </source>
</evidence>
<evidence type="ECO:0000256" key="9">
    <source>
        <dbReference type="ARBA" id="ARBA00023180"/>
    </source>
</evidence>
<evidence type="ECO:0000256" key="11">
    <source>
        <dbReference type="SAM" id="MobiDB-lite"/>
    </source>
</evidence>
<feature type="domain" description="G-protein coupled receptors family 3 profile" evidence="13">
    <location>
        <begin position="819"/>
        <end position="1083"/>
    </location>
</feature>
<feature type="transmembrane region" description="Helical" evidence="12">
    <location>
        <begin position="607"/>
        <end position="640"/>
    </location>
</feature>
<feature type="region of interest" description="Disordered" evidence="11">
    <location>
        <begin position="485"/>
        <end position="568"/>
    </location>
</feature>
<dbReference type="EMBL" id="OZ035841">
    <property type="protein sequence ID" value="CAL1590482.1"/>
    <property type="molecule type" value="Genomic_DNA"/>
</dbReference>
<dbReference type="Gene3D" id="3.40.50.2300">
    <property type="match status" value="2"/>
</dbReference>
<evidence type="ECO:0000256" key="1">
    <source>
        <dbReference type="ARBA" id="ARBA00004651"/>
    </source>
</evidence>
<evidence type="ECO:0000256" key="8">
    <source>
        <dbReference type="ARBA" id="ARBA00023170"/>
    </source>
</evidence>
<dbReference type="Proteomes" id="UP001497482">
    <property type="component" value="Chromosome 19"/>
</dbReference>
<keyword evidence="9" id="KW-0325">Glycoprotein</keyword>
<sequence>MNSLAAIHAIEEVNAAGFLPGVSLGYMMCDTCSHPSKALQNVELMLSYNQSLHTQCDYTQYRPEVKAILGARYSETSVSVAKLLSVSMVPLLSSSSSSPALSDKQRYPSFLRTIPSDVHQTMALTQLMAHFSWNWVGVVYRDDDYGKAALQSFLRDAQRANVCVAYQEELPFQFDPQDNGHDLKRVAEQIRSSTAQVVLLILTPVQVEAIFKEMIKTNTKKIWLASDSWTVNGPLAHMDGINQVGDILGFMFIARKSESFDNYLKNLSAPVGGYNQFIEEYKNLRFHCSPECNSDNPPSFCKMKSTEACKASDPQAQNDEYLVQTLDTGAAFLERAAVWAVAHSLRKVLRCNRTVCSGRKDFFPWELLVELRRIHFDYENHTFYFDENGDSLNGYDLIMWTKDGNRRQFSKIGRYRALDKMIKLDQKDLIWLSTSNSTVPVCRCSERCKPGYFKKILSVSCCYTCVPCDEGSFTDGWGNCHCSVSDRSVSDRSVSDRSDSDRSVSDRSVSDRSDSDRSVSDRSDSDRSVSDRSDSDRSDSDHSVSDRSDSDRSVSDRSDSDRSVSDRSDSDHTLVTAAIVTAAIVTTVLVTTAIVTTVIVTTVLVTAAIVTAAIVTTVLVTTAIVTTALVTAAIVTAAIVTTVLVTTAIVTTVLVTTALVTTAIVTTAIVTSVSDRSVSDRSDSDRSDTIVTTAIVTSVSDRSDSDHSVSDHSDSDHSVSDRSDSDHSDSIRSVSDRSDSDHNVSDRSDSDHNVSDRSDSDRSDSDRSDSGRSDSDRSVSDRSINHEDCKLCPTDTWCLKGQDHCVPRWEFFLRWNEALPITILVATLLGFLLLLIVLILFWVYRNSSAMKRAEVAISTVMIAGLSVSFASVICFMGKPNIHLCRARQVMYALGFTMCVSCVLVKAYRTFLAFLPFGRVLHRRLKKFYQPAAIIVVLTILQGVICCLWLIFDSPDIDQTPPSPLNLKKVIQCHEGPKYIGFGIMLSYVALLALVGFLLAFKGRKVPQQFSETGYIIFSMLMYLFVWVCFVPVYITNKEERTAVQASAILVSNYGIIFCHFLPKCYEAIWGSDTDTMDRFFNRMKAMARRTINNGSPGSENHIHVPSIRTIEENAKSSSSPVEDVSPTQSNKSLEQLRPDDTNTVSNRKCHYSMKYNPPRVPRLRLRSNSH</sequence>
<keyword evidence="4" id="KW-0732">Signal</keyword>
<dbReference type="InterPro" id="IPR000337">
    <property type="entry name" value="GPCR_3"/>
</dbReference>
<gene>
    <name evidence="14" type="ORF">KC01_LOCUS19992</name>
</gene>
<dbReference type="Pfam" id="PF00003">
    <property type="entry name" value="7tm_3"/>
    <property type="match status" value="1"/>
</dbReference>
<keyword evidence="3 12" id="KW-0812">Transmembrane</keyword>
<dbReference type="PANTHER" id="PTHR24061">
    <property type="entry name" value="CALCIUM-SENSING RECEPTOR-RELATED"/>
    <property type="match status" value="1"/>
</dbReference>
<evidence type="ECO:0000256" key="6">
    <source>
        <dbReference type="ARBA" id="ARBA00023040"/>
    </source>
</evidence>
<feature type="region of interest" description="Disordered" evidence="11">
    <location>
        <begin position="1113"/>
        <end position="1170"/>
    </location>
</feature>
<keyword evidence="5 12" id="KW-1133">Transmembrane helix</keyword>
<keyword evidence="8" id="KW-0675">Receptor</keyword>
<name>A0AAV2KQQ3_KNICA</name>
<keyword evidence="6" id="KW-0297">G-protein coupled receptor</keyword>
<dbReference type="GO" id="GO:0005886">
    <property type="term" value="C:plasma membrane"/>
    <property type="evidence" value="ECO:0007669"/>
    <property type="project" value="UniProtKB-SubCell"/>
</dbReference>
<dbReference type="PANTHER" id="PTHR24061:SF506">
    <property type="entry name" value="G-PROTEIN COUPLED RECEPTOR FAMILY C GROUP 6 MEMBER A-LIKE PRECURSOR"/>
    <property type="match status" value="1"/>
</dbReference>
<organism evidence="14 15">
    <name type="scientific">Knipowitschia caucasica</name>
    <name type="common">Caucasian dwarf goby</name>
    <name type="synonym">Pomatoschistus caucasicus</name>
    <dbReference type="NCBI Taxonomy" id="637954"/>
    <lineage>
        <taxon>Eukaryota</taxon>
        <taxon>Metazoa</taxon>
        <taxon>Chordata</taxon>
        <taxon>Craniata</taxon>
        <taxon>Vertebrata</taxon>
        <taxon>Euteleostomi</taxon>
        <taxon>Actinopterygii</taxon>
        <taxon>Neopterygii</taxon>
        <taxon>Teleostei</taxon>
        <taxon>Neoteleostei</taxon>
        <taxon>Acanthomorphata</taxon>
        <taxon>Gobiaria</taxon>
        <taxon>Gobiiformes</taxon>
        <taxon>Gobioidei</taxon>
        <taxon>Gobiidae</taxon>
        <taxon>Gobiinae</taxon>
        <taxon>Knipowitschia</taxon>
    </lineage>
</organism>
<evidence type="ECO:0000256" key="12">
    <source>
        <dbReference type="SAM" id="Phobius"/>
    </source>
</evidence>
<dbReference type="AlphaFoldDB" id="A0AAV2KQQ3"/>
<feature type="transmembrane region" description="Helical" evidence="12">
    <location>
        <begin position="855"/>
        <end position="877"/>
    </location>
</feature>
<keyword evidence="15" id="KW-1185">Reference proteome</keyword>
<proteinExistence type="predicted"/>
<keyword evidence="7 12" id="KW-0472">Membrane</keyword>
<protein>
    <recommendedName>
        <fullName evidence="13">G-protein coupled receptors family 3 profile domain-containing protein</fullName>
    </recommendedName>
</protein>
<feature type="transmembrane region" description="Helical" evidence="12">
    <location>
        <begin position="818"/>
        <end position="843"/>
    </location>
</feature>
<dbReference type="InterPro" id="IPR001828">
    <property type="entry name" value="ANF_lig-bd_rcpt"/>
</dbReference>
<dbReference type="GO" id="GO:0004930">
    <property type="term" value="F:G protein-coupled receptor activity"/>
    <property type="evidence" value="ECO:0007669"/>
    <property type="project" value="UniProtKB-KW"/>
</dbReference>
<evidence type="ECO:0000256" key="3">
    <source>
        <dbReference type="ARBA" id="ARBA00022692"/>
    </source>
</evidence>
<dbReference type="FunFam" id="3.40.50.2300:FF:000016">
    <property type="entry name" value="Taste 1 receptor member 2"/>
    <property type="match status" value="1"/>
</dbReference>
<dbReference type="InterPro" id="IPR038550">
    <property type="entry name" value="GPCR_3_9-Cys_sf"/>
</dbReference>
<reference evidence="14 15" key="1">
    <citation type="submission" date="2024-04" db="EMBL/GenBank/DDBJ databases">
        <authorList>
            <person name="Waldvogel A.-M."/>
            <person name="Schoenle A."/>
        </authorList>
    </citation>
    <scope>NUCLEOTIDE SEQUENCE [LARGE SCALE GENOMIC DNA]</scope>
</reference>
<dbReference type="Gene3D" id="2.10.50.30">
    <property type="entry name" value="GPCR, family 3, nine cysteines domain"/>
    <property type="match status" value="1"/>
</dbReference>
<dbReference type="InterPro" id="IPR000068">
    <property type="entry name" value="GPCR_3_Ca_sens_rcpt-rel"/>
</dbReference>
<dbReference type="InterPro" id="IPR028082">
    <property type="entry name" value="Peripla_BP_I"/>
</dbReference>
<feature type="transmembrane region" description="Helical" evidence="12">
    <location>
        <begin position="1012"/>
        <end position="1034"/>
    </location>
</feature>
<feature type="compositionally biased region" description="Basic and acidic residues" evidence="11">
    <location>
        <begin position="488"/>
        <end position="568"/>
    </location>
</feature>
<evidence type="ECO:0000313" key="15">
    <source>
        <dbReference type="Proteomes" id="UP001497482"/>
    </source>
</evidence>
<feature type="transmembrane region" description="Helical" evidence="12">
    <location>
        <begin position="927"/>
        <end position="951"/>
    </location>
</feature>
<dbReference type="Pfam" id="PF01094">
    <property type="entry name" value="ANF_receptor"/>
    <property type="match status" value="1"/>
</dbReference>
<feature type="compositionally biased region" description="Basic residues" evidence="11">
    <location>
        <begin position="1161"/>
        <end position="1170"/>
    </location>
</feature>
<feature type="transmembrane region" description="Helical" evidence="12">
    <location>
        <begin position="574"/>
        <end position="600"/>
    </location>
</feature>